<gene>
    <name evidence="1" type="ORF">DCAF_LOCUS27683</name>
</gene>
<comment type="caution">
    <text evidence="1">The sequence shown here is derived from an EMBL/GenBank/DDBJ whole genome shotgun (WGS) entry which is preliminary data.</text>
</comment>
<dbReference type="EMBL" id="CAWUPB010001199">
    <property type="protein sequence ID" value="CAK7357395.1"/>
    <property type="molecule type" value="Genomic_DNA"/>
</dbReference>
<name>A0AAV1STM5_9ROSI</name>
<accession>A0AAV1STM5</accession>
<evidence type="ECO:0000313" key="2">
    <source>
        <dbReference type="Proteomes" id="UP001314170"/>
    </source>
</evidence>
<protein>
    <submittedName>
        <fullName evidence="1">Uncharacterized protein</fullName>
    </submittedName>
</protein>
<organism evidence="1 2">
    <name type="scientific">Dovyalis caffra</name>
    <dbReference type="NCBI Taxonomy" id="77055"/>
    <lineage>
        <taxon>Eukaryota</taxon>
        <taxon>Viridiplantae</taxon>
        <taxon>Streptophyta</taxon>
        <taxon>Embryophyta</taxon>
        <taxon>Tracheophyta</taxon>
        <taxon>Spermatophyta</taxon>
        <taxon>Magnoliopsida</taxon>
        <taxon>eudicotyledons</taxon>
        <taxon>Gunneridae</taxon>
        <taxon>Pentapetalae</taxon>
        <taxon>rosids</taxon>
        <taxon>fabids</taxon>
        <taxon>Malpighiales</taxon>
        <taxon>Salicaceae</taxon>
        <taxon>Flacourtieae</taxon>
        <taxon>Dovyalis</taxon>
    </lineage>
</organism>
<keyword evidence="2" id="KW-1185">Reference proteome</keyword>
<proteinExistence type="predicted"/>
<sequence>ASSWSECGITLAQTFYANNESLTNHVALQRRLLHNPSVLAQPLDDNNGSSINDAALVLVEPLRLR</sequence>
<dbReference type="AlphaFoldDB" id="A0AAV1STM5"/>
<feature type="non-terminal residue" evidence="1">
    <location>
        <position position="1"/>
    </location>
</feature>
<dbReference type="Proteomes" id="UP001314170">
    <property type="component" value="Unassembled WGS sequence"/>
</dbReference>
<evidence type="ECO:0000313" key="1">
    <source>
        <dbReference type="EMBL" id="CAK7357395.1"/>
    </source>
</evidence>
<reference evidence="1 2" key="1">
    <citation type="submission" date="2024-01" db="EMBL/GenBank/DDBJ databases">
        <authorList>
            <person name="Waweru B."/>
        </authorList>
    </citation>
    <scope>NUCLEOTIDE SEQUENCE [LARGE SCALE GENOMIC DNA]</scope>
</reference>